<dbReference type="EMBL" id="ML208624">
    <property type="protein sequence ID" value="TFK61860.1"/>
    <property type="molecule type" value="Genomic_DNA"/>
</dbReference>
<protein>
    <submittedName>
        <fullName evidence="1">Uncharacterized protein</fullName>
    </submittedName>
</protein>
<sequence length="254" mass="28964">MIPPPIFPEDLEREIFVIAAESSHKCAAALARVEKKVNLWVTPILYRVLTFNDLHMCLFDESFLLRSHHVQQIHSTVGMTLITSINHFSNLKTLVLFAGFVDAFVIRKITELPLLQELWLNLTCRLDPYTFSNLTHLGIFNKSLDMTTFPSNSFPNLTHLLLSFVFEVPASNSEILFSILDGCIHLEVLLIQGGALVATLGRGMDAIEQRFHRRDERIVEYWLGGIGRWVLEKSLATVWKQGEQVVNARRSFSK</sequence>
<organism evidence="1 2">
    <name type="scientific">Pluteus cervinus</name>
    <dbReference type="NCBI Taxonomy" id="181527"/>
    <lineage>
        <taxon>Eukaryota</taxon>
        <taxon>Fungi</taxon>
        <taxon>Dikarya</taxon>
        <taxon>Basidiomycota</taxon>
        <taxon>Agaricomycotina</taxon>
        <taxon>Agaricomycetes</taxon>
        <taxon>Agaricomycetidae</taxon>
        <taxon>Agaricales</taxon>
        <taxon>Pluteineae</taxon>
        <taxon>Pluteaceae</taxon>
        <taxon>Pluteus</taxon>
    </lineage>
</organism>
<proteinExistence type="predicted"/>
<dbReference type="Proteomes" id="UP000308600">
    <property type="component" value="Unassembled WGS sequence"/>
</dbReference>
<gene>
    <name evidence="1" type="ORF">BDN72DRAFT_903740</name>
</gene>
<evidence type="ECO:0000313" key="1">
    <source>
        <dbReference type="EMBL" id="TFK61860.1"/>
    </source>
</evidence>
<name>A0ACD3A844_9AGAR</name>
<reference evidence="1 2" key="1">
    <citation type="journal article" date="2019" name="Nat. Ecol. Evol.">
        <title>Megaphylogeny resolves global patterns of mushroom evolution.</title>
        <authorList>
            <person name="Varga T."/>
            <person name="Krizsan K."/>
            <person name="Foldi C."/>
            <person name="Dima B."/>
            <person name="Sanchez-Garcia M."/>
            <person name="Sanchez-Ramirez S."/>
            <person name="Szollosi G.J."/>
            <person name="Szarkandi J.G."/>
            <person name="Papp V."/>
            <person name="Albert L."/>
            <person name="Andreopoulos W."/>
            <person name="Angelini C."/>
            <person name="Antonin V."/>
            <person name="Barry K.W."/>
            <person name="Bougher N.L."/>
            <person name="Buchanan P."/>
            <person name="Buyck B."/>
            <person name="Bense V."/>
            <person name="Catcheside P."/>
            <person name="Chovatia M."/>
            <person name="Cooper J."/>
            <person name="Damon W."/>
            <person name="Desjardin D."/>
            <person name="Finy P."/>
            <person name="Geml J."/>
            <person name="Haridas S."/>
            <person name="Hughes K."/>
            <person name="Justo A."/>
            <person name="Karasinski D."/>
            <person name="Kautmanova I."/>
            <person name="Kiss B."/>
            <person name="Kocsube S."/>
            <person name="Kotiranta H."/>
            <person name="LaButti K.M."/>
            <person name="Lechner B.E."/>
            <person name="Liimatainen K."/>
            <person name="Lipzen A."/>
            <person name="Lukacs Z."/>
            <person name="Mihaltcheva S."/>
            <person name="Morgado L.N."/>
            <person name="Niskanen T."/>
            <person name="Noordeloos M.E."/>
            <person name="Ohm R.A."/>
            <person name="Ortiz-Santana B."/>
            <person name="Ovrebo C."/>
            <person name="Racz N."/>
            <person name="Riley R."/>
            <person name="Savchenko A."/>
            <person name="Shiryaev A."/>
            <person name="Soop K."/>
            <person name="Spirin V."/>
            <person name="Szebenyi C."/>
            <person name="Tomsovsky M."/>
            <person name="Tulloss R.E."/>
            <person name="Uehling J."/>
            <person name="Grigoriev I.V."/>
            <person name="Vagvolgyi C."/>
            <person name="Papp T."/>
            <person name="Martin F.M."/>
            <person name="Miettinen O."/>
            <person name="Hibbett D.S."/>
            <person name="Nagy L.G."/>
        </authorList>
    </citation>
    <scope>NUCLEOTIDE SEQUENCE [LARGE SCALE GENOMIC DNA]</scope>
    <source>
        <strain evidence="1 2">NL-1719</strain>
    </source>
</reference>
<accession>A0ACD3A844</accession>
<keyword evidence="2" id="KW-1185">Reference proteome</keyword>
<evidence type="ECO:0000313" key="2">
    <source>
        <dbReference type="Proteomes" id="UP000308600"/>
    </source>
</evidence>